<dbReference type="SUPFAM" id="SSF101898">
    <property type="entry name" value="NHL repeat"/>
    <property type="match status" value="1"/>
</dbReference>
<accession>A0A2H1EFW0</accession>
<dbReference type="EMBL" id="FRFC01000003">
    <property type="protein sequence ID" value="SHO44739.1"/>
    <property type="molecule type" value="Genomic_DNA"/>
</dbReference>
<dbReference type="InterPro" id="IPR011042">
    <property type="entry name" value="6-blade_b-propeller_TolB-like"/>
</dbReference>
<dbReference type="Gene3D" id="2.120.10.30">
    <property type="entry name" value="TolB, C-terminal domain"/>
    <property type="match status" value="2"/>
</dbReference>
<dbReference type="PANTHER" id="PTHR24104">
    <property type="entry name" value="E3 UBIQUITIN-PROTEIN LIGASE NHLRC1-RELATED"/>
    <property type="match status" value="1"/>
</dbReference>
<keyword evidence="2" id="KW-1133">Transmembrane helix</keyword>
<evidence type="ECO:0000256" key="1">
    <source>
        <dbReference type="ARBA" id="ARBA00022737"/>
    </source>
</evidence>
<dbReference type="GO" id="GO:0008270">
    <property type="term" value="F:zinc ion binding"/>
    <property type="evidence" value="ECO:0007669"/>
    <property type="project" value="UniProtKB-KW"/>
</dbReference>
<keyword evidence="2" id="KW-0472">Membrane</keyword>
<evidence type="ECO:0000256" key="2">
    <source>
        <dbReference type="SAM" id="Phobius"/>
    </source>
</evidence>
<dbReference type="PANTHER" id="PTHR24104:SF25">
    <property type="entry name" value="PROTEIN LIN-41"/>
    <property type="match status" value="1"/>
</dbReference>
<keyword evidence="4" id="KW-1185">Reference proteome</keyword>
<dbReference type="RefSeq" id="WP_101009442.1">
    <property type="nucleotide sequence ID" value="NZ_FRFC01000003.1"/>
</dbReference>
<dbReference type="Gene3D" id="2.40.10.500">
    <property type="match status" value="1"/>
</dbReference>
<evidence type="ECO:0000313" key="4">
    <source>
        <dbReference type="Proteomes" id="UP000232412"/>
    </source>
</evidence>
<dbReference type="InterPro" id="IPR050952">
    <property type="entry name" value="TRIM-NHL_E3_ligases"/>
</dbReference>
<dbReference type="InterPro" id="IPR001258">
    <property type="entry name" value="NHL_repeat"/>
</dbReference>
<organism evidence="3 4">
    <name type="scientific">Nitrosotalea sinensis</name>
    <dbReference type="NCBI Taxonomy" id="1499975"/>
    <lineage>
        <taxon>Archaea</taxon>
        <taxon>Nitrososphaerota</taxon>
        <taxon>Nitrososphaeria</taxon>
        <taxon>Nitrosotaleales</taxon>
        <taxon>Nitrosotaleaceae</taxon>
        <taxon>Nitrosotalea</taxon>
    </lineage>
</organism>
<keyword evidence="1" id="KW-0677">Repeat</keyword>
<dbReference type="Proteomes" id="UP000232412">
    <property type="component" value="Unassembled WGS sequence"/>
</dbReference>
<proteinExistence type="predicted"/>
<dbReference type="PROSITE" id="PS51257">
    <property type="entry name" value="PROKAR_LIPOPROTEIN"/>
    <property type="match status" value="1"/>
</dbReference>
<keyword evidence="2" id="KW-0812">Transmembrane</keyword>
<dbReference type="AlphaFoldDB" id="A0A2H1EFW0"/>
<evidence type="ECO:0000313" key="3">
    <source>
        <dbReference type="EMBL" id="SHO44739.1"/>
    </source>
</evidence>
<dbReference type="CDD" id="cd05819">
    <property type="entry name" value="NHL"/>
    <property type="match status" value="1"/>
</dbReference>
<dbReference type="PROSITE" id="PS51125">
    <property type="entry name" value="NHL"/>
    <property type="match status" value="1"/>
</dbReference>
<feature type="transmembrane region" description="Helical" evidence="2">
    <location>
        <begin position="392"/>
        <end position="410"/>
    </location>
</feature>
<name>A0A2H1EFW0_9ARCH</name>
<reference evidence="4" key="1">
    <citation type="submission" date="2016-12" db="EMBL/GenBank/DDBJ databases">
        <authorList>
            <person name="Herbold C."/>
        </authorList>
    </citation>
    <scope>NUCLEOTIDE SEQUENCE [LARGE SCALE GENOMIC DNA]</scope>
</reference>
<dbReference type="OrthoDB" id="12270at2157"/>
<sequence>MIKNHLNVTLRKTFIVLLVLGFTACILPLNLAAYAFTNGQSATTVIGQSSFTTNDFTPNATRENSPIGLAFDSSGNLWVADDGNNRVLEYTAPFSNGEAATTVIGQPNFTSFAKATTATGENGTSGLAFDSSGNLWVADFYNSRVLEYKKPFSNGEAASLVIGQPNFTTNTSALTATGLHFPSSLKFDSSGNLWVVDEYNDRVLEYTAPFSNGEAATTVIGQPNFTTNNCVTTATELCVPYDLAFDSSGNLWVTDQDNKRVIEYTTPLSTGEAATTVIGQPNFTTNTSALTATGFIGPYGIAFDSSGNLWVTDQPGNRALEFLKGTGFTNGEAATTVIGQPSFTTGTGALTATGLNNPYGIGFDPSGNLWIVDFLNDRVLGYSLAQATVPEFPIAAILLVIGFASVTMLSRIKFRA</sequence>
<protein>
    <submittedName>
        <fullName evidence="3">Putative NHL repeat protein</fullName>
    </submittedName>
</protein>
<dbReference type="Pfam" id="PF01436">
    <property type="entry name" value="NHL"/>
    <property type="match status" value="2"/>
</dbReference>
<gene>
    <name evidence="3" type="ORF">NSIN_20423</name>
</gene>